<dbReference type="InterPro" id="IPR050982">
    <property type="entry name" value="Auxin_biosynth/cation_transpt"/>
</dbReference>
<organism evidence="3 4">
    <name type="scientific">Chondromyces apiculatus DSM 436</name>
    <dbReference type="NCBI Taxonomy" id="1192034"/>
    <lineage>
        <taxon>Bacteria</taxon>
        <taxon>Pseudomonadati</taxon>
        <taxon>Myxococcota</taxon>
        <taxon>Polyangia</taxon>
        <taxon>Polyangiales</taxon>
        <taxon>Polyangiaceae</taxon>
        <taxon>Chondromyces</taxon>
    </lineage>
</organism>
<dbReference type="EMBL" id="ASRX01000021">
    <property type="protein sequence ID" value="EYF05671.1"/>
    <property type="molecule type" value="Genomic_DNA"/>
</dbReference>
<dbReference type="PANTHER" id="PTHR43539:SF91">
    <property type="entry name" value="FAD-DEPENDENT URATE HYDROXYLASE"/>
    <property type="match status" value="1"/>
</dbReference>
<sequence length="471" mass="52833">MTADPIGLPALEAALRRDLELLDYPRRAWIPERRTRDGAPILDVLIIGGGQSGTSLAFGLMREKVTNLLVIDENERGREGPWLTFARMITLRTPKHLVGIEHGLPNLTLRSWFEAQHGQATWESSGLIPKETWAAYLAWYRDVTGIPYRSETRALEILHVPDDRCFAVRVAQRGRGEETLFARKVVLATGIDGSGRWEAPRVVSENLPRERYAHTHDPIDFDVLRGRRIAILGAGASAFDNASVALEKGAREVHLFYRRASLPRVNPYRWAEFAGFLKHHGDLPDLERYRFISQILRMGQLPPADTHERATRHPGFKLHAGSPWQAVSMEGDEVIITTPQGRFAADFVIVGTGFVTDLSLRPELRHLEPHIARWSDRFTPPAGEEHADLLRHPYLGPGFELQERTPGEAPYVSSVFNYTFGCLLSLGFGGASISGLKYSLPRIVNGVTRQLYAEDSEAHLRALSAYDTPEF</sequence>
<keyword evidence="4" id="KW-1185">Reference proteome</keyword>
<dbReference type="InterPro" id="IPR036188">
    <property type="entry name" value="FAD/NAD-bd_sf"/>
</dbReference>
<evidence type="ECO:0000313" key="3">
    <source>
        <dbReference type="EMBL" id="EYF05671.1"/>
    </source>
</evidence>
<dbReference type="OrthoDB" id="8671611at2"/>
<dbReference type="AlphaFoldDB" id="A0A017TAP1"/>
<dbReference type="RefSeq" id="WP_044241338.1">
    <property type="nucleotide sequence ID" value="NZ_ASRX01000021.1"/>
</dbReference>
<protein>
    <submittedName>
        <fullName evidence="3">Oxidoreductase</fullName>
    </submittedName>
</protein>
<keyword evidence="1" id="KW-0560">Oxidoreductase</keyword>
<name>A0A017TAP1_9BACT</name>
<feature type="domain" description="FAD-dependent urate hydroxylase HpyO/Asp monooxygenase CreE-like FAD/NAD(P)-binding" evidence="2">
    <location>
        <begin position="46"/>
        <end position="190"/>
    </location>
</feature>
<dbReference type="GO" id="GO:0004497">
    <property type="term" value="F:monooxygenase activity"/>
    <property type="evidence" value="ECO:0007669"/>
    <property type="project" value="TreeGrafter"/>
</dbReference>
<proteinExistence type="predicted"/>
<dbReference type="SUPFAM" id="SSF51905">
    <property type="entry name" value="FAD/NAD(P)-binding domain"/>
    <property type="match status" value="1"/>
</dbReference>
<dbReference type="Pfam" id="PF13454">
    <property type="entry name" value="NAD_binding_9"/>
    <property type="match status" value="1"/>
</dbReference>
<evidence type="ECO:0000313" key="4">
    <source>
        <dbReference type="Proteomes" id="UP000019678"/>
    </source>
</evidence>
<reference evidence="3 4" key="1">
    <citation type="submission" date="2013-05" db="EMBL/GenBank/DDBJ databases">
        <title>Genome assembly of Chondromyces apiculatus DSM 436.</title>
        <authorList>
            <person name="Sharma G."/>
            <person name="Khatri I."/>
            <person name="Kaur C."/>
            <person name="Mayilraj S."/>
            <person name="Subramanian S."/>
        </authorList>
    </citation>
    <scope>NUCLEOTIDE SEQUENCE [LARGE SCALE GENOMIC DNA]</scope>
    <source>
        <strain evidence="3 4">DSM 436</strain>
    </source>
</reference>
<dbReference type="Gene3D" id="3.50.50.60">
    <property type="entry name" value="FAD/NAD(P)-binding domain"/>
    <property type="match status" value="1"/>
</dbReference>
<evidence type="ECO:0000259" key="2">
    <source>
        <dbReference type="Pfam" id="PF13454"/>
    </source>
</evidence>
<accession>A0A017TAP1</accession>
<gene>
    <name evidence="3" type="ORF">CAP_2961</name>
</gene>
<dbReference type="InterPro" id="IPR038732">
    <property type="entry name" value="HpyO/CreE_NAD-binding"/>
</dbReference>
<dbReference type="eggNOG" id="COG2072">
    <property type="taxonomic scope" value="Bacteria"/>
</dbReference>
<dbReference type="STRING" id="1192034.CAP_2961"/>
<evidence type="ECO:0000256" key="1">
    <source>
        <dbReference type="ARBA" id="ARBA00023002"/>
    </source>
</evidence>
<dbReference type="PANTHER" id="PTHR43539">
    <property type="entry name" value="FLAVIN-BINDING MONOOXYGENASE-LIKE PROTEIN (AFU_ORTHOLOGUE AFUA_4G09220)"/>
    <property type="match status" value="1"/>
</dbReference>
<dbReference type="Proteomes" id="UP000019678">
    <property type="component" value="Unassembled WGS sequence"/>
</dbReference>
<comment type="caution">
    <text evidence="3">The sequence shown here is derived from an EMBL/GenBank/DDBJ whole genome shotgun (WGS) entry which is preliminary data.</text>
</comment>
<dbReference type="GO" id="GO:0050660">
    <property type="term" value="F:flavin adenine dinucleotide binding"/>
    <property type="evidence" value="ECO:0007669"/>
    <property type="project" value="TreeGrafter"/>
</dbReference>